<evidence type="ECO:0000259" key="2">
    <source>
        <dbReference type="Pfam" id="PF01370"/>
    </source>
</evidence>
<dbReference type="InterPro" id="IPR001509">
    <property type="entry name" value="Epimerase_deHydtase"/>
</dbReference>
<reference evidence="3 4" key="1">
    <citation type="submission" date="2017-06" db="EMBL/GenBank/DDBJ databases">
        <title>Updating the genomic taxonomy and epidemiology of Campylobacter hyointestinalis; discovery in New Zealand farmed ruminants.</title>
        <authorList>
            <person name="Wilkinson D.A."/>
            <person name="Fayaz A."/>
            <person name="Biggs P.J."/>
            <person name="Midwinter A.C."/>
        </authorList>
    </citation>
    <scope>NUCLEOTIDE SEQUENCE [LARGE SCALE GENOMIC DNA]</scope>
    <source>
        <strain evidence="3 4">S1614a</strain>
    </source>
</reference>
<proteinExistence type="inferred from homology"/>
<dbReference type="CDD" id="cd08946">
    <property type="entry name" value="SDR_e"/>
    <property type="match status" value="1"/>
</dbReference>
<evidence type="ECO:0000313" key="3">
    <source>
        <dbReference type="EMBL" id="PPB72150.1"/>
    </source>
</evidence>
<comment type="similarity">
    <text evidence="1">Belongs to the NAD(P)-dependent epimerase/dehydratase family.</text>
</comment>
<dbReference type="Pfam" id="PF01370">
    <property type="entry name" value="Epimerase"/>
    <property type="match status" value="1"/>
</dbReference>
<dbReference type="PANTHER" id="PTHR43000">
    <property type="entry name" value="DTDP-D-GLUCOSE 4,6-DEHYDRATASE-RELATED"/>
    <property type="match status" value="1"/>
</dbReference>
<dbReference type="AlphaFoldDB" id="A0A855N716"/>
<evidence type="ECO:0000313" key="4">
    <source>
        <dbReference type="Proteomes" id="UP000239685"/>
    </source>
</evidence>
<accession>A0A855N716</accession>
<organism evidence="3 4">
    <name type="scientific">Campylobacter hyointestinalis subsp. hyointestinalis</name>
    <dbReference type="NCBI Taxonomy" id="91352"/>
    <lineage>
        <taxon>Bacteria</taxon>
        <taxon>Pseudomonadati</taxon>
        <taxon>Campylobacterota</taxon>
        <taxon>Epsilonproteobacteria</taxon>
        <taxon>Campylobacterales</taxon>
        <taxon>Campylobacteraceae</taxon>
        <taxon>Campylobacter</taxon>
    </lineage>
</organism>
<dbReference type="EMBL" id="NIQP01000003">
    <property type="protein sequence ID" value="PPB72150.1"/>
    <property type="molecule type" value="Genomic_DNA"/>
</dbReference>
<dbReference type="Gene3D" id="3.40.50.720">
    <property type="entry name" value="NAD(P)-binding Rossmann-like Domain"/>
    <property type="match status" value="1"/>
</dbReference>
<dbReference type="RefSeq" id="WP_034963016.1">
    <property type="nucleotide sequence ID" value="NZ_CBCRTP010000010.1"/>
</dbReference>
<sequence>MSGKVLITGGLGNLGSWITANLANQGYEIYILTRYVKYQIPNTKYQIIECDIADKSSLKDKLDLINFDYCIHCASFNEHFLEDYPQAALQINTLGTRNILEVLAQKNIKHFIYFSTFHVYGCLSGVITEETEPKPKNDYAATHLFGEYYVKQFFYNHSIPYTILRLTNSYGVPMDKNTNKWYLVLNNLVLNAFKEQKIILNTNGMVKRDFIYMGDVCDTVLKLLKINPTNEIYNLSSAQNGVYTVIELANIVKFIYENRYSKKIDIIKNSNDKAIYGDISVKNDKIKKVINFQTNDRINETINKIFDLLEI</sequence>
<comment type="caution">
    <text evidence="3">The sequence shown here is derived from an EMBL/GenBank/DDBJ whole genome shotgun (WGS) entry which is preliminary data.</text>
</comment>
<name>A0A855N716_CAMHY</name>
<protein>
    <submittedName>
        <fullName evidence="3">NAD-dependent epimerase/dehydratase</fullName>
    </submittedName>
</protein>
<dbReference type="SUPFAM" id="SSF51735">
    <property type="entry name" value="NAD(P)-binding Rossmann-fold domains"/>
    <property type="match status" value="1"/>
</dbReference>
<evidence type="ECO:0000256" key="1">
    <source>
        <dbReference type="ARBA" id="ARBA00007637"/>
    </source>
</evidence>
<gene>
    <name evidence="3" type="ORF">CDQ78_04230</name>
</gene>
<feature type="domain" description="NAD-dependent epimerase/dehydratase" evidence="2">
    <location>
        <begin position="5"/>
        <end position="235"/>
    </location>
</feature>
<dbReference type="InterPro" id="IPR036291">
    <property type="entry name" value="NAD(P)-bd_dom_sf"/>
</dbReference>
<dbReference type="Proteomes" id="UP000239685">
    <property type="component" value="Unassembled WGS sequence"/>
</dbReference>